<feature type="transmembrane region" description="Helical" evidence="7">
    <location>
        <begin position="174"/>
        <end position="197"/>
    </location>
</feature>
<dbReference type="RefSeq" id="WP_341518774.1">
    <property type="nucleotide sequence ID" value="NZ_CP151108.1"/>
</dbReference>
<comment type="subcellular location">
    <subcellularLocation>
        <location evidence="1">Cell membrane</location>
        <topology evidence="1">Multi-pass membrane protein</topology>
    </subcellularLocation>
</comment>
<evidence type="ECO:0000256" key="6">
    <source>
        <dbReference type="ARBA" id="ARBA00023136"/>
    </source>
</evidence>
<feature type="transmembrane region" description="Helical" evidence="7">
    <location>
        <begin position="115"/>
        <end position="135"/>
    </location>
</feature>
<gene>
    <name evidence="8" type="ORF">AABL52_01200</name>
</gene>
<feature type="transmembrane region" description="Helical" evidence="7">
    <location>
        <begin position="442"/>
        <end position="462"/>
    </location>
</feature>
<feature type="transmembrane region" description="Helical" evidence="7">
    <location>
        <begin position="147"/>
        <end position="168"/>
    </location>
</feature>
<feature type="transmembrane region" description="Helical" evidence="7">
    <location>
        <begin position="44"/>
        <end position="70"/>
    </location>
</feature>
<evidence type="ECO:0000313" key="8">
    <source>
        <dbReference type="EMBL" id="WZF31034.1"/>
    </source>
</evidence>
<dbReference type="PANTHER" id="PTHR30250">
    <property type="entry name" value="PST FAMILY PREDICTED COLANIC ACID TRANSPORTER"/>
    <property type="match status" value="1"/>
</dbReference>
<evidence type="ECO:0000313" key="9">
    <source>
        <dbReference type="Proteomes" id="UP001485505"/>
    </source>
</evidence>
<keyword evidence="4 7" id="KW-0812">Transmembrane</keyword>
<feature type="transmembrane region" description="Helical" evidence="7">
    <location>
        <begin position="384"/>
        <end position="404"/>
    </location>
</feature>
<feature type="transmembrane region" description="Helical" evidence="7">
    <location>
        <begin position="91"/>
        <end position="109"/>
    </location>
</feature>
<feature type="transmembrane region" description="Helical" evidence="7">
    <location>
        <begin position="330"/>
        <end position="349"/>
    </location>
</feature>
<keyword evidence="9" id="KW-1185">Reference proteome</keyword>
<keyword evidence="5 7" id="KW-1133">Transmembrane helix</keyword>
<feature type="transmembrane region" description="Helical" evidence="7">
    <location>
        <begin position="361"/>
        <end position="378"/>
    </location>
</feature>
<dbReference type="Proteomes" id="UP001485505">
    <property type="component" value="Chromosome"/>
</dbReference>
<dbReference type="Pfam" id="PF13440">
    <property type="entry name" value="Polysacc_synt_3"/>
    <property type="match status" value="1"/>
</dbReference>
<sequence length="471" mass="53263">MEKTKIILQNKSHPVWVFIQQFAVRGLLGIKFLLIARLLEPKEIGIISIALISLTLAEALTEIGIMQAVVQSKNKIDHHYVIWTLQCSRGFFITLVLLVCNSFLVNLFGEPEARNILILVAFVPLVKNLMSAKYYSEIRVKNFRAISIVFGLSSIIDLTMSLVLVSMFKDPIFAILSLLVAELIKSILTHVIFGWTIKFDFRFYLIKDIMAYGRWIWGNSISSFVVNQFDKIVASTFLGTKLLGLYQMSQKMTQLAVADISFAAGQYLFPQFSSIYRANGNSKELKKYYSDMMLLMFSFAFMLSGFVIIYAEQVINIVFGDGWEEMLNLIQFMMVGSSLAAIMNISVVYNRAIGKPKKVTLVSYVQLGIFVVSCLILVRFLSAFGLVISSIFSYIVGLMLLNMSFKNKFAYIYKTLRSNLSLIVFVTIIICLMLALKESILPNWSFAISIALFFIGLLVMGLKFKKLGDTK</sequence>
<dbReference type="InterPro" id="IPR050833">
    <property type="entry name" value="Poly_Biosynth_Transport"/>
</dbReference>
<comment type="similarity">
    <text evidence="2">Belongs to the polysaccharide synthase family.</text>
</comment>
<feature type="transmembrane region" description="Helical" evidence="7">
    <location>
        <begin position="15"/>
        <end position="38"/>
    </location>
</feature>
<feature type="transmembrane region" description="Helical" evidence="7">
    <location>
        <begin position="416"/>
        <end position="436"/>
    </location>
</feature>
<dbReference type="PANTHER" id="PTHR30250:SF10">
    <property type="entry name" value="LIPOPOLYSACCHARIDE BIOSYNTHESIS PROTEIN WZXC"/>
    <property type="match status" value="1"/>
</dbReference>
<evidence type="ECO:0000256" key="1">
    <source>
        <dbReference type="ARBA" id="ARBA00004651"/>
    </source>
</evidence>
<reference evidence="8 9" key="1">
    <citation type="submission" date="2024-04" db="EMBL/GenBank/DDBJ databases">
        <title>Complete genome sequence of Bacillus mobilis strains derived from soil.</title>
        <authorList>
            <person name="Jung H."/>
            <person name="Choi S."/>
            <person name="Kim Y."/>
            <person name="Han J.A."/>
            <person name="Kim E.Y."/>
            <person name="Lee H.-S."/>
        </authorList>
    </citation>
    <scope>NUCLEOTIDE SEQUENCE [LARGE SCALE GENOMIC DNA]</scope>
    <source>
        <strain evidence="8 9">IMGN7</strain>
    </source>
</reference>
<evidence type="ECO:0000256" key="3">
    <source>
        <dbReference type="ARBA" id="ARBA00022475"/>
    </source>
</evidence>
<evidence type="ECO:0000256" key="2">
    <source>
        <dbReference type="ARBA" id="ARBA00007430"/>
    </source>
</evidence>
<protein>
    <submittedName>
        <fullName evidence="8">Oligosaccharide flippase family protein</fullName>
    </submittedName>
</protein>
<dbReference type="EMBL" id="CP151108">
    <property type="protein sequence ID" value="WZF31034.1"/>
    <property type="molecule type" value="Genomic_DNA"/>
</dbReference>
<organism evidence="8 9">
    <name type="scientific">Bacillus paramobilis</name>
    <dbReference type="NCBI Taxonomy" id="2817477"/>
    <lineage>
        <taxon>Bacteria</taxon>
        <taxon>Bacillati</taxon>
        <taxon>Bacillota</taxon>
        <taxon>Bacilli</taxon>
        <taxon>Bacillales</taxon>
        <taxon>Bacillaceae</taxon>
        <taxon>Bacillus</taxon>
        <taxon>Bacillus cereus group</taxon>
    </lineage>
</organism>
<proteinExistence type="inferred from homology"/>
<feature type="transmembrane region" description="Helical" evidence="7">
    <location>
        <begin position="292"/>
        <end position="310"/>
    </location>
</feature>
<evidence type="ECO:0000256" key="7">
    <source>
        <dbReference type="SAM" id="Phobius"/>
    </source>
</evidence>
<keyword evidence="3" id="KW-1003">Cell membrane</keyword>
<evidence type="ECO:0000256" key="5">
    <source>
        <dbReference type="ARBA" id="ARBA00022989"/>
    </source>
</evidence>
<name>A0ABZ2VP97_9BACI</name>
<evidence type="ECO:0000256" key="4">
    <source>
        <dbReference type="ARBA" id="ARBA00022692"/>
    </source>
</evidence>
<accession>A0ABZ2VP97</accession>
<keyword evidence="6 7" id="KW-0472">Membrane</keyword>